<keyword evidence="3" id="KW-1185">Reference proteome</keyword>
<feature type="compositionally biased region" description="Low complexity" evidence="1">
    <location>
        <begin position="7"/>
        <end position="22"/>
    </location>
</feature>
<sequence length="182" mass="18759">MLRHRITSSAASSSTSAPTSSTTCWSMISQCRPARAAVMKQNARLPSSSSSSSFSTGTNAFLPVRSSSTTTAKLYTSLLLVSWLVSRYSGSRYPRVPWTSVATAASPAGASLDAPKSDTLAASSASRRMLADLTSRCRIGGAADECMYASASAASAATRRRAAGGSRGLASASDSTSPPAWM</sequence>
<accession>A0AAQ3X658</accession>
<evidence type="ECO:0000313" key="2">
    <source>
        <dbReference type="EMBL" id="WVZ86526.1"/>
    </source>
</evidence>
<name>A0AAQ3X658_PASNO</name>
<gene>
    <name evidence="2" type="ORF">U9M48_033288</name>
</gene>
<feature type="region of interest" description="Disordered" evidence="1">
    <location>
        <begin position="1"/>
        <end position="22"/>
    </location>
</feature>
<proteinExistence type="predicted"/>
<evidence type="ECO:0000313" key="3">
    <source>
        <dbReference type="Proteomes" id="UP001341281"/>
    </source>
</evidence>
<dbReference type="EMBL" id="CP144751">
    <property type="protein sequence ID" value="WVZ86526.1"/>
    <property type="molecule type" value="Genomic_DNA"/>
</dbReference>
<evidence type="ECO:0000256" key="1">
    <source>
        <dbReference type="SAM" id="MobiDB-lite"/>
    </source>
</evidence>
<protein>
    <submittedName>
        <fullName evidence="2">Uncharacterized protein</fullName>
    </submittedName>
</protein>
<reference evidence="2 3" key="1">
    <citation type="submission" date="2024-02" db="EMBL/GenBank/DDBJ databases">
        <title>High-quality chromosome-scale genome assembly of Pensacola bahiagrass (Paspalum notatum Flugge var. saurae).</title>
        <authorList>
            <person name="Vega J.M."/>
            <person name="Podio M."/>
            <person name="Orjuela J."/>
            <person name="Siena L.A."/>
            <person name="Pessino S.C."/>
            <person name="Combes M.C."/>
            <person name="Mariac C."/>
            <person name="Albertini E."/>
            <person name="Pupilli F."/>
            <person name="Ortiz J.P.A."/>
            <person name="Leblanc O."/>
        </authorList>
    </citation>
    <scope>NUCLEOTIDE SEQUENCE [LARGE SCALE GENOMIC DNA]</scope>
    <source>
        <strain evidence="2">R1</strain>
        <tissue evidence="2">Leaf</tissue>
    </source>
</reference>
<dbReference type="AlphaFoldDB" id="A0AAQ3X658"/>
<organism evidence="2 3">
    <name type="scientific">Paspalum notatum var. saurae</name>
    <dbReference type="NCBI Taxonomy" id="547442"/>
    <lineage>
        <taxon>Eukaryota</taxon>
        <taxon>Viridiplantae</taxon>
        <taxon>Streptophyta</taxon>
        <taxon>Embryophyta</taxon>
        <taxon>Tracheophyta</taxon>
        <taxon>Spermatophyta</taxon>
        <taxon>Magnoliopsida</taxon>
        <taxon>Liliopsida</taxon>
        <taxon>Poales</taxon>
        <taxon>Poaceae</taxon>
        <taxon>PACMAD clade</taxon>
        <taxon>Panicoideae</taxon>
        <taxon>Andropogonodae</taxon>
        <taxon>Paspaleae</taxon>
        <taxon>Paspalinae</taxon>
        <taxon>Paspalum</taxon>
    </lineage>
</organism>
<dbReference type="Proteomes" id="UP001341281">
    <property type="component" value="Chromosome 07"/>
</dbReference>